<dbReference type="PROSITE" id="PS51779">
    <property type="entry name" value="POTRA"/>
    <property type="match status" value="1"/>
</dbReference>
<proteinExistence type="predicted"/>
<dbReference type="Proteomes" id="UP000254134">
    <property type="component" value="Unassembled WGS sequence"/>
</dbReference>
<evidence type="ECO:0000313" key="10">
    <source>
        <dbReference type="Proteomes" id="UP000254134"/>
    </source>
</evidence>
<dbReference type="InterPro" id="IPR034746">
    <property type="entry name" value="POTRA"/>
</dbReference>
<dbReference type="RefSeq" id="WP_147281176.1">
    <property type="nucleotide sequence ID" value="NZ_QQZY01000002.1"/>
</dbReference>
<dbReference type="PANTHER" id="PTHR37820:SF1">
    <property type="entry name" value="CELL DIVISION PROTEIN FTSQ"/>
    <property type="match status" value="1"/>
</dbReference>
<comment type="subcellular location">
    <subcellularLocation>
        <location evidence="1">Membrane</location>
    </subcellularLocation>
</comment>
<organism evidence="9 10">
    <name type="scientific">Gaiella occulta</name>
    <dbReference type="NCBI Taxonomy" id="1002870"/>
    <lineage>
        <taxon>Bacteria</taxon>
        <taxon>Bacillati</taxon>
        <taxon>Actinomycetota</taxon>
        <taxon>Thermoleophilia</taxon>
        <taxon>Gaiellales</taxon>
        <taxon>Gaiellaceae</taxon>
        <taxon>Gaiella</taxon>
    </lineage>
</organism>
<dbReference type="GO" id="GO:0051301">
    <property type="term" value="P:cell division"/>
    <property type="evidence" value="ECO:0007669"/>
    <property type="project" value="UniProtKB-KW"/>
</dbReference>
<keyword evidence="7" id="KW-0131">Cell cycle</keyword>
<accession>A0A7M2YY51</accession>
<dbReference type="EMBL" id="QQZY01000002">
    <property type="protein sequence ID" value="RDI75000.1"/>
    <property type="molecule type" value="Genomic_DNA"/>
</dbReference>
<dbReference type="PANTHER" id="PTHR37820">
    <property type="entry name" value="CELL DIVISION PROTEIN DIVIB"/>
    <property type="match status" value="1"/>
</dbReference>
<keyword evidence="4" id="KW-0812">Transmembrane</keyword>
<dbReference type="InterPro" id="IPR013685">
    <property type="entry name" value="POTRA_FtsQ_type"/>
</dbReference>
<dbReference type="GO" id="GO:0005886">
    <property type="term" value="C:plasma membrane"/>
    <property type="evidence" value="ECO:0007669"/>
    <property type="project" value="TreeGrafter"/>
</dbReference>
<dbReference type="InterPro" id="IPR005548">
    <property type="entry name" value="Cell_div_FtsQ/DivIB_C"/>
</dbReference>
<dbReference type="Gene3D" id="3.10.20.310">
    <property type="entry name" value="membrane protein fhac"/>
    <property type="match status" value="1"/>
</dbReference>
<evidence type="ECO:0000256" key="4">
    <source>
        <dbReference type="ARBA" id="ARBA00022692"/>
    </source>
</evidence>
<reference evidence="10" key="2">
    <citation type="journal article" date="2019" name="MicrobiologyOpen">
        <title>High-quality draft genome sequence of Gaiella occulta isolated from a 150 meter deep mineral water borehole and comparison with the genome sequences of other deep-branching lineages of the phylum Actinobacteria.</title>
        <authorList>
            <person name="Severino R."/>
            <person name="Froufe H.J.C."/>
            <person name="Barroso C."/>
            <person name="Albuquerque L."/>
            <person name="Lobo-da-Cunha A."/>
            <person name="da Costa M.S."/>
            <person name="Egas C."/>
        </authorList>
    </citation>
    <scope>NUCLEOTIDE SEQUENCE [LARGE SCALE GENOMIC DNA]</scope>
    <source>
        <strain evidence="10">F2-233</strain>
    </source>
</reference>
<dbReference type="InterPro" id="IPR050487">
    <property type="entry name" value="FtsQ_DivIB"/>
</dbReference>
<reference evidence="9 10" key="1">
    <citation type="submission" date="2018-07" db="EMBL/GenBank/DDBJ databases">
        <title>High-quality-draft genome sequence of Gaiella occulta.</title>
        <authorList>
            <person name="Severino R."/>
            <person name="Froufe H.J.C."/>
            <person name="Rainey F.A."/>
            <person name="Barroso C."/>
            <person name="Albuquerque L."/>
            <person name="Lobo-Da-Cunha A."/>
            <person name="Da Costa M.S."/>
            <person name="Egas C."/>
        </authorList>
    </citation>
    <scope>NUCLEOTIDE SEQUENCE [LARGE SCALE GENOMIC DNA]</scope>
    <source>
        <strain evidence="9 10">F2-233</strain>
    </source>
</reference>
<sequence>MRLVPSGRSLLLAFAVLGGAFLLWFAARETSVFGVRSVDVEGAPPGVAVQVRNVLSAVRGTSLLKLDLAAAERRVEAIPSVESVVFDRAFPHTLRVVVAPERPVAVVRQGASSFLVSARGRVMASVERRARPTLARIWVKRDVRLAPGERVQGDLLTAVDAVGPLVGTRFPGRVASVTATPDDLTLRLRAGLEVRLGDPSDVDLKLAVAARVIPLLATGTAYLDVAVPDRPVAGTTLDSQVKVESTPSTSP</sequence>
<comment type="caution">
    <text evidence="9">The sequence shown here is derived from an EMBL/GenBank/DDBJ whole genome shotgun (WGS) entry which is preliminary data.</text>
</comment>
<keyword evidence="3" id="KW-0132">Cell division</keyword>
<evidence type="ECO:0000259" key="8">
    <source>
        <dbReference type="PROSITE" id="PS51779"/>
    </source>
</evidence>
<dbReference type="OrthoDB" id="9783091at2"/>
<protein>
    <submittedName>
        <fullName evidence="9">POTRA domain, FtsQ-type</fullName>
    </submittedName>
</protein>
<evidence type="ECO:0000256" key="2">
    <source>
        <dbReference type="ARBA" id="ARBA00022475"/>
    </source>
</evidence>
<keyword evidence="10" id="KW-1185">Reference proteome</keyword>
<evidence type="ECO:0000256" key="7">
    <source>
        <dbReference type="ARBA" id="ARBA00023306"/>
    </source>
</evidence>
<gene>
    <name evidence="9" type="ORF">Gocc_0798</name>
</gene>
<evidence type="ECO:0000256" key="1">
    <source>
        <dbReference type="ARBA" id="ARBA00004370"/>
    </source>
</evidence>
<keyword evidence="6" id="KW-0472">Membrane</keyword>
<evidence type="ECO:0000256" key="6">
    <source>
        <dbReference type="ARBA" id="ARBA00023136"/>
    </source>
</evidence>
<keyword evidence="2" id="KW-1003">Cell membrane</keyword>
<dbReference type="AlphaFoldDB" id="A0A7M2YY51"/>
<name>A0A7M2YY51_9ACTN</name>
<keyword evidence="5" id="KW-1133">Transmembrane helix</keyword>
<dbReference type="Pfam" id="PF08478">
    <property type="entry name" value="POTRA_1"/>
    <property type="match status" value="1"/>
</dbReference>
<feature type="domain" description="POTRA" evidence="8">
    <location>
        <begin position="33"/>
        <end position="101"/>
    </location>
</feature>
<evidence type="ECO:0000256" key="5">
    <source>
        <dbReference type="ARBA" id="ARBA00022989"/>
    </source>
</evidence>
<evidence type="ECO:0000313" key="9">
    <source>
        <dbReference type="EMBL" id="RDI75000.1"/>
    </source>
</evidence>
<evidence type="ECO:0000256" key="3">
    <source>
        <dbReference type="ARBA" id="ARBA00022618"/>
    </source>
</evidence>
<dbReference type="Pfam" id="PF03799">
    <property type="entry name" value="FtsQ_DivIB_C"/>
    <property type="match status" value="1"/>
</dbReference>